<gene>
    <name evidence="1" type="ORF">SAMN05421693_1581</name>
</gene>
<name>A0A1H9GWV8_9GAMM</name>
<evidence type="ECO:0000313" key="2">
    <source>
        <dbReference type="Proteomes" id="UP000199496"/>
    </source>
</evidence>
<reference evidence="1 2" key="1">
    <citation type="submission" date="2016-10" db="EMBL/GenBank/DDBJ databases">
        <authorList>
            <person name="de Groot N.N."/>
        </authorList>
    </citation>
    <scope>NUCLEOTIDE SEQUENCE [LARGE SCALE GENOMIC DNA]</scope>
    <source>
        <strain evidence="1 2">B7-7</strain>
    </source>
</reference>
<evidence type="ECO:0000313" key="1">
    <source>
        <dbReference type="EMBL" id="SEQ54606.1"/>
    </source>
</evidence>
<proteinExistence type="predicted"/>
<feature type="non-terminal residue" evidence="1">
    <location>
        <position position="1"/>
    </location>
</feature>
<dbReference type="EMBL" id="FOFO01000058">
    <property type="protein sequence ID" value="SEQ54606.1"/>
    <property type="molecule type" value="Genomic_DNA"/>
</dbReference>
<keyword evidence="2" id="KW-1185">Reference proteome</keyword>
<protein>
    <submittedName>
        <fullName evidence="1">Uncharacterized protein</fullName>
    </submittedName>
</protein>
<dbReference type="Proteomes" id="UP000199496">
    <property type="component" value="Unassembled WGS sequence"/>
</dbReference>
<sequence>FGAHNHKGLTCSSSHLKGLMPANCLLYKGFQIVPEFVYADCIHDLSLVYGNSVQFYSKGPNKAKHSDSFSAAASPTLRQVEDVPGSAPLGLGPVHGLISLLQ</sequence>
<organism evidence="1 2">
    <name type="scientific">Ectothiorhodospira magna</name>
    <dbReference type="NCBI Taxonomy" id="867345"/>
    <lineage>
        <taxon>Bacteria</taxon>
        <taxon>Pseudomonadati</taxon>
        <taxon>Pseudomonadota</taxon>
        <taxon>Gammaproteobacteria</taxon>
        <taxon>Chromatiales</taxon>
        <taxon>Ectothiorhodospiraceae</taxon>
        <taxon>Ectothiorhodospira</taxon>
    </lineage>
</organism>
<accession>A0A1H9GWV8</accession>
<dbReference type="AlphaFoldDB" id="A0A1H9GWV8"/>